<gene>
    <name evidence="4" type="ORF">AKAME5_001046400</name>
</gene>
<comment type="caution">
    <text evidence="4">The sequence shown here is derived from an EMBL/GenBank/DDBJ whole genome shotgun (WGS) entry which is preliminary data.</text>
</comment>
<dbReference type="EMBL" id="BRZM01000033">
    <property type="protein sequence ID" value="GLD58334.1"/>
    <property type="molecule type" value="Genomic_DNA"/>
</dbReference>
<evidence type="ECO:0000313" key="5">
    <source>
        <dbReference type="Proteomes" id="UP001279410"/>
    </source>
</evidence>
<protein>
    <submittedName>
        <fullName evidence="4">Polypeptide N-acetylgalactosaminyltransferase 2 isoform X2</fullName>
    </submittedName>
</protein>
<dbReference type="Pfam" id="PF00652">
    <property type="entry name" value="Ricin_B_lectin"/>
    <property type="match status" value="1"/>
</dbReference>
<dbReference type="InterPro" id="IPR029044">
    <property type="entry name" value="Nucleotide-diphossugar_trans"/>
</dbReference>
<evidence type="ECO:0000313" key="4">
    <source>
        <dbReference type="EMBL" id="GLD58334.1"/>
    </source>
</evidence>
<dbReference type="GO" id="GO:0004653">
    <property type="term" value="F:polypeptide N-acetylgalactosaminyltransferase activity"/>
    <property type="evidence" value="ECO:0007669"/>
    <property type="project" value="TreeGrafter"/>
</dbReference>
<dbReference type="PROSITE" id="PS50231">
    <property type="entry name" value="RICIN_B_LECTIN"/>
    <property type="match status" value="1"/>
</dbReference>
<dbReference type="PANTHER" id="PTHR11675:SF49">
    <property type="entry name" value="POLYPEPTIDE N-ACETYLGALACTOSAMINYLTRANSFERASE 2"/>
    <property type="match status" value="1"/>
</dbReference>
<evidence type="ECO:0000256" key="1">
    <source>
        <dbReference type="ARBA" id="ARBA00022734"/>
    </source>
</evidence>
<dbReference type="SMART" id="SM00458">
    <property type="entry name" value="RICIN"/>
    <property type="match status" value="1"/>
</dbReference>
<proteinExistence type="predicted"/>
<dbReference type="CDD" id="cd23434">
    <property type="entry name" value="beta-trefoil_Ricin_GALNT2"/>
    <property type="match status" value="1"/>
</dbReference>
<reference evidence="4" key="1">
    <citation type="submission" date="2022-08" db="EMBL/GenBank/DDBJ databases">
        <title>Genome sequencing of akame (Lates japonicus).</title>
        <authorList>
            <person name="Hashiguchi Y."/>
            <person name="Takahashi H."/>
        </authorList>
    </citation>
    <scope>NUCLEOTIDE SEQUENCE</scope>
    <source>
        <strain evidence="4">Kochi</strain>
    </source>
</reference>
<dbReference type="GO" id="GO:0006493">
    <property type="term" value="P:protein O-linked glycosylation"/>
    <property type="evidence" value="ECO:0007669"/>
    <property type="project" value="TreeGrafter"/>
</dbReference>
<organism evidence="4 5">
    <name type="scientific">Lates japonicus</name>
    <name type="common">Japanese lates</name>
    <dbReference type="NCBI Taxonomy" id="270547"/>
    <lineage>
        <taxon>Eukaryota</taxon>
        <taxon>Metazoa</taxon>
        <taxon>Chordata</taxon>
        <taxon>Craniata</taxon>
        <taxon>Vertebrata</taxon>
        <taxon>Euteleostomi</taxon>
        <taxon>Actinopterygii</taxon>
        <taxon>Neopterygii</taxon>
        <taxon>Teleostei</taxon>
        <taxon>Neoteleostei</taxon>
        <taxon>Acanthomorphata</taxon>
        <taxon>Carangaria</taxon>
        <taxon>Carangaria incertae sedis</taxon>
        <taxon>Centropomidae</taxon>
        <taxon>Lates</taxon>
    </lineage>
</organism>
<dbReference type="FunFam" id="1.10.8.460:FF:000001">
    <property type="entry name" value="Polypeptide N-acetylgalactosaminyltransferase"/>
    <property type="match status" value="1"/>
</dbReference>
<dbReference type="InterPro" id="IPR000772">
    <property type="entry name" value="Ricin_B_lectin"/>
</dbReference>
<keyword evidence="2" id="KW-1015">Disulfide bond</keyword>
<evidence type="ECO:0000256" key="2">
    <source>
        <dbReference type="ARBA" id="ARBA00023157"/>
    </source>
</evidence>
<dbReference type="FunFam" id="2.80.10.50:FF:000018">
    <property type="entry name" value="Polypeptide N-acetylgalactosaminyltransferase"/>
    <property type="match status" value="1"/>
</dbReference>
<accession>A0AAD3R5R0</accession>
<dbReference type="GO" id="GO:0005794">
    <property type="term" value="C:Golgi apparatus"/>
    <property type="evidence" value="ECO:0007669"/>
    <property type="project" value="TreeGrafter"/>
</dbReference>
<dbReference type="SUPFAM" id="SSF53448">
    <property type="entry name" value="Nucleotide-diphospho-sugar transferases"/>
    <property type="match status" value="1"/>
</dbReference>
<name>A0AAD3R5R0_LATJO</name>
<sequence>MADRIQTNRDAEEGRHQISFRADYDMFSMDVTLPLQLHLLWTIIPPQQWRFTMQSSFIRAFRLLRFNILAFSLNKTPESIPCGCRRNTRRAAEVWMDEYKNFYYAAVPSARNVPYGNIQSRLEMKKRLGCKPFKWYLENVYPELRVPDHQDIAFGALQQGGNCLDTLGHFADGVVGVYECHNAGGNQEWALTKDKSVKHMDLCLTVVDRTSGSLIKLQGCRENDSRQKWEQIESNSKLRHVGSNLCLDSRSARMGGLTVEVCSPSLNQQWKFTLNLQS</sequence>
<dbReference type="AlphaFoldDB" id="A0AAD3R5R0"/>
<dbReference type="Proteomes" id="UP001279410">
    <property type="component" value="Unassembled WGS sequence"/>
</dbReference>
<dbReference type="GO" id="GO:0030246">
    <property type="term" value="F:carbohydrate binding"/>
    <property type="evidence" value="ECO:0007669"/>
    <property type="project" value="UniProtKB-KW"/>
</dbReference>
<dbReference type="Gene3D" id="1.10.8.460">
    <property type="entry name" value="ppGaNTase-T1 linker domain-like"/>
    <property type="match status" value="1"/>
</dbReference>
<evidence type="ECO:0000259" key="3">
    <source>
        <dbReference type="SMART" id="SM00458"/>
    </source>
</evidence>
<dbReference type="InterPro" id="IPR035992">
    <property type="entry name" value="Ricin_B-like_lectins"/>
</dbReference>
<dbReference type="SUPFAM" id="SSF50370">
    <property type="entry name" value="Ricin B-like lectins"/>
    <property type="match status" value="1"/>
</dbReference>
<feature type="domain" description="Ricin B lectin" evidence="3">
    <location>
        <begin position="148"/>
        <end position="273"/>
    </location>
</feature>
<dbReference type="PANTHER" id="PTHR11675">
    <property type="entry name" value="N-ACETYLGALACTOSAMINYLTRANSFERASE"/>
    <property type="match status" value="1"/>
</dbReference>
<keyword evidence="5" id="KW-1185">Reference proteome</keyword>
<keyword evidence="1" id="KW-0430">Lectin</keyword>
<dbReference type="Gene3D" id="2.80.10.50">
    <property type="match status" value="1"/>
</dbReference>